<dbReference type="InterPro" id="IPR036259">
    <property type="entry name" value="MFS_trans_sf"/>
</dbReference>
<dbReference type="PROSITE" id="PS50850">
    <property type="entry name" value="MFS"/>
    <property type="match status" value="1"/>
</dbReference>
<dbReference type="Gene3D" id="1.20.1250.20">
    <property type="entry name" value="MFS general substrate transporter like domains"/>
    <property type="match status" value="1"/>
</dbReference>
<keyword evidence="5 6" id="KW-0472">Membrane</keyword>
<evidence type="ECO:0000256" key="3">
    <source>
        <dbReference type="ARBA" id="ARBA00022692"/>
    </source>
</evidence>
<name>A0A5D5ARX8_9EURY</name>
<proteinExistence type="predicted"/>
<comment type="caution">
    <text evidence="8">The sequence shown here is derived from an EMBL/GenBank/DDBJ whole genome shotgun (WGS) entry which is preliminary data.</text>
</comment>
<evidence type="ECO:0000313" key="8">
    <source>
        <dbReference type="EMBL" id="TYT62582.1"/>
    </source>
</evidence>
<comment type="subcellular location">
    <subcellularLocation>
        <location evidence="1">Membrane</location>
        <topology evidence="1">Multi-pass membrane protein</topology>
    </subcellularLocation>
</comment>
<protein>
    <submittedName>
        <fullName evidence="8">MFS transporter</fullName>
    </submittedName>
</protein>
<dbReference type="PANTHER" id="PTHR23511:SF34">
    <property type="entry name" value="SYNAPTIC VESICLE GLYCOPROTEIN 2"/>
    <property type="match status" value="1"/>
</dbReference>
<feature type="transmembrane region" description="Helical" evidence="6">
    <location>
        <begin position="89"/>
        <end position="108"/>
    </location>
</feature>
<dbReference type="InterPro" id="IPR020846">
    <property type="entry name" value="MFS_dom"/>
</dbReference>
<feature type="transmembrane region" description="Helical" evidence="6">
    <location>
        <begin position="298"/>
        <end position="320"/>
    </location>
</feature>
<evidence type="ECO:0000256" key="2">
    <source>
        <dbReference type="ARBA" id="ARBA00022448"/>
    </source>
</evidence>
<reference evidence="8 9" key="1">
    <citation type="submission" date="2019-08" db="EMBL/GenBank/DDBJ databases">
        <title>Archaea genome.</title>
        <authorList>
            <person name="Kajale S."/>
            <person name="Shouche Y."/>
            <person name="Deshpande N."/>
            <person name="Sharma A."/>
        </authorList>
    </citation>
    <scope>NUCLEOTIDE SEQUENCE [LARGE SCALE GENOMIC DNA]</scope>
    <source>
        <strain evidence="8 9">ESP3B_9</strain>
    </source>
</reference>
<feature type="transmembrane region" description="Helical" evidence="6">
    <location>
        <begin position="114"/>
        <end position="135"/>
    </location>
</feature>
<feature type="transmembrane region" description="Helical" evidence="6">
    <location>
        <begin position="57"/>
        <end position="77"/>
    </location>
</feature>
<feature type="transmembrane region" description="Helical" evidence="6">
    <location>
        <begin position="183"/>
        <end position="202"/>
    </location>
</feature>
<accession>A0A5D5ARX8</accession>
<keyword evidence="3 6" id="KW-0812">Transmembrane</keyword>
<evidence type="ECO:0000256" key="6">
    <source>
        <dbReference type="SAM" id="Phobius"/>
    </source>
</evidence>
<feature type="transmembrane region" description="Helical" evidence="6">
    <location>
        <begin position="264"/>
        <end position="286"/>
    </location>
</feature>
<dbReference type="PROSITE" id="PS00217">
    <property type="entry name" value="SUGAR_TRANSPORT_2"/>
    <property type="match status" value="1"/>
</dbReference>
<evidence type="ECO:0000313" key="9">
    <source>
        <dbReference type="Proteomes" id="UP000324104"/>
    </source>
</evidence>
<dbReference type="GO" id="GO:0022857">
    <property type="term" value="F:transmembrane transporter activity"/>
    <property type="evidence" value="ECO:0007669"/>
    <property type="project" value="InterPro"/>
</dbReference>
<feature type="transmembrane region" description="Helical" evidence="6">
    <location>
        <begin position="332"/>
        <end position="355"/>
    </location>
</feature>
<sequence length="452" mass="48513">MSDETTVSDVVDDLSTGSFHRRLLLITGCALCFTAVEILSISFVLPALIDSWSLSGVAAGLLGSSALVGIMFGSWFGGWYADRVGRVSGLQWAVLCYSLFAGLTALSLGFYSLFAFRLLTGFGVGWATTITVSYLSEHLPTRHRGRYIVYFEMFWPIGTILAVVLAWICLDVLATDGTILGVASWRFVFLGAALPAVLVLVIRRLEETPYYLASDDRLDDANARVQDIAGENGDSASAITATRSDRGNSASFARLFEPGLRRRTILASLSWFGINFGFYGIFIWLPDTLEAANVGGDLYGQLFLVAIAQLPGILSAAYLIDRIGRMYTIGGYLLLAGVFTFTFATELAGWSIAGLEVVHPLLSLFLASFFLIGAWGPMLAYTAELFPTEVRGTGFGFASGIGKIASISGPIVAGLLVTWGYFVALTPFAIGMAAGAVLILTWGTETKGQSLQ</sequence>
<dbReference type="Pfam" id="PF00083">
    <property type="entry name" value="Sugar_tr"/>
    <property type="match status" value="1"/>
</dbReference>
<dbReference type="AlphaFoldDB" id="A0A5D5ARX8"/>
<dbReference type="PANTHER" id="PTHR23511">
    <property type="entry name" value="SYNAPTIC VESICLE GLYCOPROTEIN 2"/>
    <property type="match status" value="1"/>
</dbReference>
<organism evidence="8 9">
    <name type="scientific">Natrialba swarupiae</name>
    <dbReference type="NCBI Taxonomy" id="2448032"/>
    <lineage>
        <taxon>Archaea</taxon>
        <taxon>Methanobacteriati</taxon>
        <taxon>Methanobacteriota</taxon>
        <taxon>Stenosarchaea group</taxon>
        <taxon>Halobacteria</taxon>
        <taxon>Halobacteriales</taxon>
        <taxon>Natrialbaceae</taxon>
        <taxon>Natrialba</taxon>
    </lineage>
</organism>
<evidence type="ECO:0000256" key="4">
    <source>
        <dbReference type="ARBA" id="ARBA00022989"/>
    </source>
</evidence>
<keyword evidence="4 6" id="KW-1133">Transmembrane helix</keyword>
<feature type="transmembrane region" description="Helical" evidence="6">
    <location>
        <begin position="147"/>
        <end position="168"/>
    </location>
</feature>
<keyword evidence="2" id="KW-0813">Transport</keyword>
<feature type="domain" description="Major facilitator superfamily (MFS) profile" evidence="7">
    <location>
        <begin position="23"/>
        <end position="447"/>
    </location>
</feature>
<dbReference type="EMBL" id="VTAW01000007">
    <property type="protein sequence ID" value="TYT62582.1"/>
    <property type="molecule type" value="Genomic_DNA"/>
</dbReference>
<feature type="transmembrane region" description="Helical" evidence="6">
    <location>
        <begin position="419"/>
        <end position="442"/>
    </location>
</feature>
<feature type="transmembrane region" description="Helical" evidence="6">
    <location>
        <begin position="361"/>
        <end position="383"/>
    </location>
</feature>
<dbReference type="InterPro" id="IPR005828">
    <property type="entry name" value="MFS_sugar_transport-like"/>
</dbReference>
<feature type="transmembrane region" description="Helical" evidence="6">
    <location>
        <begin position="23"/>
        <end position="45"/>
    </location>
</feature>
<dbReference type="RefSeq" id="WP_149080869.1">
    <property type="nucleotide sequence ID" value="NZ_VTAW01000007.1"/>
</dbReference>
<dbReference type="GO" id="GO:0016020">
    <property type="term" value="C:membrane"/>
    <property type="evidence" value="ECO:0007669"/>
    <property type="project" value="UniProtKB-SubCell"/>
</dbReference>
<gene>
    <name evidence="8" type="ORF">FYC77_07385</name>
</gene>
<keyword evidence="9" id="KW-1185">Reference proteome</keyword>
<dbReference type="InterPro" id="IPR005829">
    <property type="entry name" value="Sugar_transporter_CS"/>
</dbReference>
<feature type="transmembrane region" description="Helical" evidence="6">
    <location>
        <begin position="395"/>
        <end position="413"/>
    </location>
</feature>
<evidence type="ECO:0000256" key="1">
    <source>
        <dbReference type="ARBA" id="ARBA00004141"/>
    </source>
</evidence>
<evidence type="ECO:0000259" key="7">
    <source>
        <dbReference type="PROSITE" id="PS50850"/>
    </source>
</evidence>
<dbReference type="SUPFAM" id="SSF103473">
    <property type="entry name" value="MFS general substrate transporter"/>
    <property type="match status" value="1"/>
</dbReference>
<evidence type="ECO:0000256" key="5">
    <source>
        <dbReference type="ARBA" id="ARBA00023136"/>
    </source>
</evidence>
<dbReference type="Proteomes" id="UP000324104">
    <property type="component" value="Unassembled WGS sequence"/>
</dbReference>